<proteinExistence type="predicted"/>
<dbReference type="Pfam" id="PF19649">
    <property type="entry name" value="DUF6152"/>
    <property type="match status" value="1"/>
</dbReference>
<accession>A0A381YF79</accession>
<dbReference type="InterPro" id="IPR046150">
    <property type="entry name" value="DUF6152"/>
</dbReference>
<evidence type="ECO:0000313" key="1">
    <source>
        <dbReference type="EMBL" id="SVA75550.1"/>
    </source>
</evidence>
<organism evidence="1">
    <name type="scientific">marine metagenome</name>
    <dbReference type="NCBI Taxonomy" id="408172"/>
    <lineage>
        <taxon>unclassified sequences</taxon>
        <taxon>metagenomes</taxon>
        <taxon>ecological metagenomes</taxon>
    </lineage>
</organism>
<protein>
    <submittedName>
        <fullName evidence="1">Uncharacterized protein</fullName>
    </submittedName>
</protein>
<reference evidence="1" key="1">
    <citation type="submission" date="2018-05" db="EMBL/GenBank/DDBJ databases">
        <authorList>
            <person name="Lanie J.A."/>
            <person name="Ng W.-L."/>
            <person name="Kazmierczak K.M."/>
            <person name="Andrzejewski T.M."/>
            <person name="Davidsen T.M."/>
            <person name="Wayne K.J."/>
            <person name="Tettelin H."/>
            <person name="Glass J.I."/>
            <person name="Rusch D."/>
            <person name="Podicherti R."/>
            <person name="Tsui H.-C.T."/>
            <person name="Winkler M.E."/>
        </authorList>
    </citation>
    <scope>NUCLEOTIDE SEQUENCE</scope>
</reference>
<name>A0A381YF79_9ZZZZ</name>
<sequence length="216" mass="23749">MPITRKILFLGLLVVPVVSTAHHAVAGRYDPTKTIEVEGVVTSLLWRNPHVQVSMRVIGENEIAQDWSMATTSLSNMRRWQIGSDFIEVGDAIRVAGNPARIGQGLYIYNVLTSDGDEVLLGSAVQPRWTDQTIEMSASRRLGVGNASAPELGIFRVWSTPDNIPMLIPRDIGRTPSGRANLTETALSAVDAFIWERDNPLQDCMKKGMPLIMEAP</sequence>
<dbReference type="EMBL" id="UINC01018071">
    <property type="protein sequence ID" value="SVA75550.1"/>
    <property type="molecule type" value="Genomic_DNA"/>
</dbReference>
<gene>
    <name evidence="1" type="ORF">METZ01_LOCUS128404</name>
</gene>
<dbReference type="AlphaFoldDB" id="A0A381YF79"/>
<feature type="non-terminal residue" evidence="1">
    <location>
        <position position="216"/>
    </location>
</feature>